<comment type="caution">
    <text evidence="2">The sequence shown here is derived from an EMBL/GenBank/DDBJ whole genome shotgun (WGS) entry which is preliminary data.</text>
</comment>
<name>A0A553PQ94_TIGCA</name>
<dbReference type="PANTHER" id="PTHR33327:SF3">
    <property type="entry name" value="RNA-DIRECTED DNA POLYMERASE"/>
    <property type="match status" value="1"/>
</dbReference>
<organism evidence="2 3">
    <name type="scientific">Tigriopus californicus</name>
    <name type="common">Marine copepod</name>
    <dbReference type="NCBI Taxonomy" id="6832"/>
    <lineage>
        <taxon>Eukaryota</taxon>
        <taxon>Metazoa</taxon>
        <taxon>Ecdysozoa</taxon>
        <taxon>Arthropoda</taxon>
        <taxon>Crustacea</taxon>
        <taxon>Multicrustacea</taxon>
        <taxon>Hexanauplia</taxon>
        <taxon>Copepoda</taxon>
        <taxon>Harpacticoida</taxon>
        <taxon>Harpacticidae</taxon>
        <taxon>Tigriopus</taxon>
    </lineage>
</organism>
<accession>A0A553PQ94</accession>
<dbReference type="EMBL" id="VCGU01000002">
    <property type="protein sequence ID" value="TRY79854.1"/>
    <property type="molecule type" value="Genomic_DNA"/>
</dbReference>
<reference evidence="2 3" key="1">
    <citation type="journal article" date="2018" name="Nat. Ecol. Evol.">
        <title>Genomic signatures of mitonuclear coevolution across populations of Tigriopus californicus.</title>
        <authorList>
            <person name="Barreto F.S."/>
            <person name="Watson E.T."/>
            <person name="Lima T.G."/>
            <person name="Willett C.S."/>
            <person name="Edmands S."/>
            <person name="Li W."/>
            <person name="Burton R.S."/>
        </authorList>
    </citation>
    <scope>NUCLEOTIDE SEQUENCE [LARGE SCALE GENOMIC DNA]</scope>
    <source>
        <strain evidence="2 3">San Diego</strain>
    </source>
</reference>
<sequence length="127" mass="14035">MDQDVAALPVIQTDYLDAALVKLTGLWENSAEAWFRQAEAQFAGAGITSEGTKFERVLVALNEEQCNRVLDYITQPTAGKEYSNLKSALLAKYKKSPMENARPLLFFLHIGSLLPSGFLISVHDTIC</sequence>
<keyword evidence="3" id="KW-1185">Reference proteome</keyword>
<evidence type="ECO:0000259" key="1">
    <source>
        <dbReference type="Pfam" id="PF23055"/>
    </source>
</evidence>
<evidence type="ECO:0000313" key="2">
    <source>
        <dbReference type="EMBL" id="TRY79854.1"/>
    </source>
</evidence>
<gene>
    <name evidence="2" type="ORF">TCAL_17076</name>
</gene>
<evidence type="ECO:0000313" key="3">
    <source>
        <dbReference type="Proteomes" id="UP000318571"/>
    </source>
</evidence>
<dbReference type="AlphaFoldDB" id="A0A553PQ94"/>
<dbReference type="Pfam" id="PF23055">
    <property type="entry name" value="DUF7041"/>
    <property type="match status" value="1"/>
</dbReference>
<protein>
    <recommendedName>
        <fullName evidence="1">DUF7041 domain-containing protein</fullName>
    </recommendedName>
</protein>
<dbReference type="InterPro" id="IPR055469">
    <property type="entry name" value="DUF7041"/>
</dbReference>
<feature type="domain" description="DUF7041" evidence="1">
    <location>
        <begin position="27"/>
        <end position="104"/>
    </location>
</feature>
<proteinExistence type="predicted"/>
<dbReference type="PANTHER" id="PTHR33327">
    <property type="entry name" value="ENDONUCLEASE"/>
    <property type="match status" value="1"/>
</dbReference>
<dbReference type="STRING" id="6832.A0A553PQ94"/>
<dbReference type="Proteomes" id="UP000318571">
    <property type="component" value="Chromosome 6"/>
</dbReference>